<evidence type="ECO:0000313" key="3">
    <source>
        <dbReference type="Proteomes" id="UP000039865"/>
    </source>
</evidence>
<evidence type="ECO:0000256" key="1">
    <source>
        <dbReference type="SAM" id="MobiDB-lite"/>
    </source>
</evidence>
<accession>A0A078ALH8</accession>
<feature type="region of interest" description="Disordered" evidence="1">
    <location>
        <begin position="18"/>
        <end position="49"/>
    </location>
</feature>
<organism evidence="2 3">
    <name type="scientific">Stylonychia lemnae</name>
    <name type="common">Ciliate</name>
    <dbReference type="NCBI Taxonomy" id="5949"/>
    <lineage>
        <taxon>Eukaryota</taxon>
        <taxon>Sar</taxon>
        <taxon>Alveolata</taxon>
        <taxon>Ciliophora</taxon>
        <taxon>Intramacronucleata</taxon>
        <taxon>Spirotrichea</taxon>
        <taxon>Stichotrichia</taxon>
        <taxon>Sporadotrichida</taxon>
        <taxon>Oxytrichidae</taxon>
        <taxon>Stylonychinae</taxon>
        <taxon>Stylonychia</taxon>
    </lineage>
</organism>
<keyword evidence="3" id="KW-1185">Reference proteome</keyword>
<dbReference type="Proteomes" id="UP000039865">
    <property type="component" value="Unassembled WGS sequence"/>
</dbReference>
<reference evidence="2 3" key="1">
    <citation type="submission" date="2014-06" db="EMBL/GenBank/DDBJ databases">
        <authorList>
            <person name="Swart Estienne"/>
        </authorList>
    </citation>
    <scope>NUCLEOTIDE SEQUENCE [LARGE SCALE GENOMIC DNA]</scope>
    <source>
        <strain evidence="2 3">130c</strain>
    </source>
</reference>
<evidence type="ECO:0000313" key="2">
    <source>
        <dbReference type="EMBL" id="CDW81713.1"/>
    </source>
</evidence>
<gene>
    <name evidence="2" type="primary">Contig10476.g11182</name>
    <name evidence="2" type="ORF">STYLEM_10737</name>
</gene>
<dbReference type="EMBL" id="CCKQ01010209">
    <property type="protein sequence ID" value="CDW81713.1"/>
    <property type="molecule type" value="Genomic_DNA"/>
</dbReference>
<protein>
    <submittedName>
        <fullName evidence="2">Uncharacterized protein</fullName>
    </submittedName>
</protein>
<feature type="region of interest" description="Disordered" evidence="1">
    <location>
        <begin position="107"/>
        <end position="150"/>
    </location>
</feature>
<dbReference type="AlphaFoldDB" id="A0A078ALH8"/>
<name>A0A078ALH8_STYLE</name>
<feature type="compositionally biased region" description="Basic and acidic residues" evidence="1">
    <location>
        <begin position="27"/>
        <end position="40"/>
    </location>
</feature>
<dbReference type="InParanoid" id="A0A078ALH8"/>
<proteinExistence type="predicted"/>
<sequence>MLKCCFCSPRSNKISPAINYSSAGNNESEKSKNTQVKPEEVSQNGKTLANETHLTSYQYNNKYNFYVQQSMPIEIINRQNQIINDISNKIFEQTTYLTENADFDYVRSKSSNRKKQPEAYKQQKNKSNGINLKEKRIKKSDKEKEDSLDQREIEDLIEDLLQDNDKSVSEKLKNLPSTKSSKKGMISQLKLKEENAGFQSINSRMRSNSKFNDLEINPQREFTPRFCGESGQTIIQDENLRVSQTPTLKMNAKTFYDPRAYIASKQNKDISEQSHESNLTNLAVGSVQQDSRRSKIHQNYYYAKS</sequence>
<feature type="compositionally biased region" description="Basic and acidic residues" evidence="1">
    <location>
        <begin position="140"/>
        <end position="150"/>
    </location>
</feature>